<dbReference type="SUPFAM" id="SSF53850">
    <property type="entry name" value="Periplasmic binding protein-like II"/>
    <property type="match status" value="1"/>
</dbReference>
<feature type="domain" description="HTH lysR-type" evidence="6">
    <location>
        <begin position="12"/>
        <end position="69"/>
    </location>
</feature>
<dbReference type="PRINTS" id="PR00039">
    <property type="entry name" value="HTHLYSR"/>
</dbReference>
<keyword evidence="8" id="KW-1185">Reference proteome</keyword>
<evidence type="ECO:0000256" key="5">
    <source>
        <dbReference type="SAM" id="Coils"/>
    </source>
</evidence>
<evidence type="ECO:0000313" key="7">
    <source>
        <dbReference type="EMBL" id="QBD75405.1"/>
    </source>
</evidence>
<dbReference type="KEGG" id="kbs:EPA93_05065"/>
<dbReference type="InterPro" id="IPR036390">
    <property type="entry name" value="WH_DNA-bd_sf"/>
</dbReference>
<gene>
    <name evidence="7" type="ORF">EPA93_05065</name>
</gene>
<dbReference type="GO" id="GO:0003700">
    <property type="term" value="F:DNA-binding transcription factor activity"/>
    <property type="evidence" value="ECO:0007669"/>
    <property type="project" value="InterPro"/>
</dbReference>
<dbReference type="SUPFAM" id="SSF46785">
    <property type="entry name" value="Winged helix' DNA-binding domain"/>
    <property type="match status" value="1"/>
</dbReference>
<dbReference type="Proteomes" id="UP000290365">
    <property type="component" value="Chromosome"/>
</dbReference>
<accession>A0A4P6JJU5</accession>
<dbReference type="Pfam" id="PF00126">
    <property type="entry name" value="HTH_1"/>
    <property type="match status" value="1"/>
</dbReference>
<evidence type="ECO:0000256" key="3">
    <source>
        <dbReference type="ARBA" id="ARBA00023125"/>
    </source>
</evidence>
<name>A0A4P6JJU5_KTERU</name>
<dbReference type="PANTHER" id="PTHR30346">
    <property type="entry name" value="TRANSCRIPTIONAL DUAL REGULATOR HCAR-RELATED"/>
    <property type="match status" value="1"/>
</dbReference>
<dbReference type="Gene3D" id="3.40.190.10">
    <property type="entry name" value="Periplasmic binding protein-like II"/>
    <property type="match status" value="2"/>
</dbReference>
<dbReference type="AlphaFoldDB" id="A0A4P6JJU5"/>
<proteinExistence type="inferred from homology"/>
<organism evidence="7 8">
    <name type="scientific">Ktedonosporobacter rubrisoli</name>
    <dbReference type="NCBI Taxonomy" id="2509675"/>
    <lineage>
        <taxon>Bacteria</taxon>
        <taxon>Bacillati</taxon>
        <taxon>Chloroflexota</taxon>
        <taxon>Ktedonobacteria</taxon>
        <taxon>Ktedonobacterales</taxon>
        <taxon>Ktedonosporobacteraceae</taxon>
        <taxon>Ktedonosporobacter</taxon>
    </lineage>
</organism>
<comment type="similarity">
    <text evidence="1">Belongs to the LysR transcriptional regulatory family.</text>
</comment>
<evidence type="ECO:0000256" key="4">
    <source>
        <dbReference type="ARBA" id="ARBA00023163"/>
    </source>
</evidence>
<dbReference type="Pfam" id="PF03466">
    <property type="entry name" value="LysR_substrate"/>
    <property type="match status" value="1"/>
</dbReference>
<keyword evidence="2" id="KW-0805">Transcription regulation</keyword>
<keyword evidence="5" id="KW-0175">Coiled coil</keyword>
<dbReference type="InterPro" id="IPR005119">
    <property type="entry name" value="LysR_subst-bd"/>
</dbReference>
<evidence type="ECO:0000256" key="2">
    <source>
        <dbReference type="ARBA" id="ARBA00023015"/>
    </source>
</evidence>
<dbReference type="InterPro" id="IPR000847">
    <property type="entry name" value="LysR_HTH_N"/>
</dbReference>
<dbReference type="GO" id="GO:0003677">
    <property type="term" value="F:DNA binding"/>
    <property type="evidence" value="ECO:0007669"/>
    <property type="project" value="UniProtKB-KW"/>
</dbReference>
<dbReference type="FunFam" id="1.10.10.10:FF:000001">
    <property type="entry name" value="LysR family transcriptional regulator"/>
    <property type="match status" value="1"/>
</dbReference>
<dbReference type="Gene3D" id="1.10.10.10">
    <property type="entry name" value="Winged helix-like DNA-binding domain superfamily/Winged helix DNA-binding domain"/>
    <property type="match status" value="1"/>
</dbReference>
<evidence type="ECO:0000313" key="8">
    <source>
        <dbReference type="Proteomes" id="UP000290365"/>
    </source>
</evidence>
<sequence length="317" mass="35944">MIARRNMYSKDIELRHLRYFVAVAEELHFSRAAEKLQIAQPPLSQQIRQLEHMLGVRLFERNYHTVTLTAAGEVFLAEARHVLDEMEQALARMQDAKQGLVGRLNIGYFQSAEVTDAIIPAILQLYRQRFPTVEIQLRATNLQEQWQAIQAQEIQLGFAACSSDLPKDLDMLVIERIPLVVVCAPEHPLASQPAIALRSLINEAFIFCHRQASHFFYDRIVQLCGFSPHITQEVADLRMLLGLVAANMGISIVPASAVSMRDQGVIYRPLANLHEADIIETLLVWRRADSSPLVQNFLTATREVLEQRNKSVASIRE</sequence>
<dbReference type="PROSITE" id="PS50931">
    <property type="entry name" value="HTH_LYSR"/>
    <property type="match status" value="1"/>
</dbReference>
<dbReference type="GO" id="GO:0032993">
    <property type="term" value="C:protein-DNA complex"/>
    <property type="evidence" value="ECO:0007669"/>
    <property type="project" value="TreeGrafter"/>
</dbReference>
<dbReference type="CDD" id="cd08414">
    <property type="entry name" value="PBP2_LTTR_aromatics_like"/>
    <property type="match status" value="1"/>
</dbReference>
<keyword evidence="3" id="KW-0238">DNA-binding</keyword>
<feature type="coiled-coil region" evidence="5">
    <location>
        <begin position="76"/>
        <end position="103"/>
    </location>
</feature>
<dbReference type="InterPro" id="IPR036388">
    <property type="entry name" value="WH-like_DNA-bd_sf"/>
</dbReference>
<dbReference type="OrthoDB" id="9803735at2"/>
<evidence type="ECO:0000259" key="6">
    <source>
        <dbReference type="PROSITE" id="PS50931"/>
    </source>
</evidence>
<reference evidence="7 8" key="1">
    <citation type="submission" date="2019-01" db="EMBL/GenBank/DDBJ databases">
        <title>Ktedonosporobacter rubrisoli SCAWS-G2.</title>
        <authorList>
            <person name="Huang Y."/>
            <person name="Yan B."/>
        </authorList>
    </citation>
    <scope>NUCLEOTIDE SEQUENCE [LARGE SCALE GENOMIC DNA]</scope>
    <source>
        <strain evidence="7 8">SCAWS-G2</strain>
    </source>
</reference>
<dbReference type="PANTHER" id="PTHR30346:SF28">
    <property type="entry name" value="HTH-TYPE TRANSCRIPTIONAL REGULATOR CYNR"/>
    <property type="match status" value="1"/>
</dbReference>
<keyword evidence="4" id="KW-0804">Transcription</keyword>
<protein>
    <submittedName>
        <fullName evidence="7">LysR family transcriptional regulator</fullName>
    </submittedName>
</protein>
<dbReference type="EMBL" id="CP035758">
    <property type="protein sequence ID" value="QBD75405.1"/>
    <property type="molecule type" value="Genomic_DNA"/>
</dbReference>
<evidence type="ECO:0000256" key="1">
    <source>
        <dbReference type="ARBA" id="ARBA00009437"/>
    </source>
</evidence>